<evidence type="ECO:0000256" key="12">
    <source>
        <dbReference type="ARBA" id="ARBA00022840"/>
    </source>
</evidence>
<protein>
    <recommendedName>
        <fullName evidence="2">receptor protein-tyrosine kinase</fullName>
        <ecNumber evidence="2">2.7.10.1</ecNumber>
    </recommendedName>
    <alternativeName>
        <fullName evidence="22">Tyrosine-protein kinase Kit</fullName>
    </alternativeName>
</protein>
<evidence type="ECO:0000256" key="2">
    <source>
        <dbReference type="ARBA" id="ARBA00011902"/>
    </source>
</evidence>
<dbReference type="PROSITE" id="PS00107">
    <property type="entry name" value="PROTEIN_KINASE_ATP"/>
    <property type="match status" value="1"/>
</dbReference>
<dbReference type="InterPro" id="IPR007110">
    <property type="entry name" value="Ig-like_dom"/>
</dbReference>
<feature type="binding site" evidence="25">
    <location>
        <begin position="542"/>
        <end position="548"/>
    </location>
    <ligand>
        <name>ATP</name>
        <dbReference type="ChEBI" id="CHEBI:30616"/>
    </ligand>
</feature>
<dbReference type="InterPro" id="IPR017441">
    <property type="entry name" value="Protein_kinase_ATP_BS"/>
</dbReference>
<comment type="subcellular location">
    <subcellularLocation>
        <location evidence="1">Cell membrane</location>
        <topology evidence="1">Single-pass type I membrane protein</topology>
    </subcellularLocation>
    <subcellularLocation>
        <location evidence="28">Membrane</location>
        <topology evidence="28">Single-pass type I membrane protein</topology>
    </subcellularLocation>
</comment>
<dbReference type="InterPro" id="IPR036179">
    <property type="entry name" value="Ig-like_dom_sf"/>
</dbReference>
<feature type="domain" description="Protein kinase" evidence="30">
    <location>
        <begin position="460"/>
        <end position="790"/>
    </location>
</feature>
<dbReference type="PANTHER" id="PTHR24416">
    <property type="entry name" value="TYROSINE-PROTEIN KINASE RECEPTOR"/>
    <property type="match status" value="1"/>
</dbReference>
<dbReference type="SUPFAM" id="SSF56112">
    <property type="entry name" value="Protein kinase-like (PK-like)"/>
    <property type="match status" value="1"/>
</dbReference>
<dbReference type="PROSITE" id="PS00240">
    <property type="entry name" value="RECEPTOR_TYR_KIN_III"/>
    <property type="match status" value="1"/>
</dbReference>
<keyword evidence="3" id="KW-1003">Cell membrane</keyword>
<keyword evidence="14" id="KW-0832">Ubl conjugation</keyword>
<evidence type="ECO:0000256" key="3">
    <source>
        <dbReference type="ARBA" id="ARBA00022475"/>
    </source>
</evidence>
<evidence type="ECO:0000256" key="7">
    <source>
        <dbReference type="ARBA" id="ARBA00022723"/>
    </source>
</evidence>
<dbReference type="Pfam" id="PF07714">
    <property type="entry name" value="PK_Tyr_Ser-Thr"/>
    <property type="match status" value="1"/>
</dbReference>
<dbReference type="CDD" id="cd00096">
    <property type="entry name" value="Ig"/>
    <property type="match status" value="1"/>
</dbReference>
<dbReference type="GO" id="GO:0019955">
    <property type="term" value="F:cytokine binding"/>
    <property type="evidence" value="ECO:0007669"/>
    <property type="project" value="InterPro"/>
</dbReference>
<sequence>MITHNFFWVRKKILKHISLKKNPKNPFRKPLVPKILTREGDPASIPCLATDPNLSNMSLETCSRGPLASGLQFTANLEQGILIHNTRKAYGGCYRCTGTLQRQTVESNEYELTVRPVPDEPPVVEMHQPTQVILTRSQTLSLTCNTTNVNGDITLRWIVPPGSVRPLSPVTVSLKKQQQTFIYVSERGFISLTPSANRTINVRSGESLSLKVSMHAYPSLHTVSWSFKNYELKNTSDHVISTTHSNGYSSELRLVRLKMSEGGVYTFQASNGDASAISCSSGKPEIVYHEGPVDGRVRCKAEGFPAPQIKWYYCEKTHVRCSKQVNATQEKKNVITITLTSPKFGKQGVESWVNISRGRFKFLECLATGKEESDQDFLLFSINADRSTSHELFTPVLICTVSTAGILCLVLIVLFYKYMQKPKYQIQWKVIDGIYGNSYVYIDPTQLPYDHQREFPRNNLRFGKTLGSGAFGKVVEATAYGLSETDSVMTVAVKMLKASAHATEKEALMSELKVLSYLGNHMNIVNLLGACTVGGPTLVITEYCCFGDLLNFLRRKRESFINFKLEEDSYYRNISQQKVRDGLNGYMTMKPSSAEKSWFAVLVLSDGSLGDANEEREWFDGDELALDTEDLLSFSYQVAKGMEFLASKNCIHRDLAARNILLTQGKVAKICDFGLARDITTDSNYVVKGNARLPVKWMSPESIFECVYTFESDVWSYGILLWEIFSLGNSPYPGMPVDAKFYKQIKEGYRMGAPEFAPREMYEVMSSCWKAEPFNRPPFKKIVESIEQQLSDSTKHVGGTALMRVFQSFMSEP</sequence>
<feature type="transmembrane region" description="Helical" evidence="29">
    <location>
        <begin position="392"/>
        <end position="416"/>
    </location>
</feature>
<evidence type="ECO:0000256" key="14">
    <source>
        <dbReference type="ARBA" id="ARBA00022843"/>
    </source>
</evidence>
<dbReference type="GO" id="GO:0043235">
    <property type="term" value="C:receptor complex"/>
    <property type="evidence" value="ECO:0007669"/>
    <property type="project" value="TreeGrafter"/>
</dbReference>
<dbReference type="GO" id="GO:0030335">
    <property type="term" value="P:positive regulation of cell migration"/>
    <property type="evidence" value="ECO:0007669"/>
    <property type="project" value="TreeGrafter"/>
</dbReference>
<dbReference type="InterPro" id="IPR003599">
    <property type="entry name" value="Ig_sub"/>
</dbReference>
<evidence type="ECO:0000256" key="28">
    <source>
        <dbReference type="RuleBase" id="RU000311"/>
    </source>
</evidence>
<keyword evidence="6 28" id="KW-0812">Transmembrane</keyword>
<evidence type="ECO:0000256" key="17">
    <source>
        <dbReference type="ARBA" id="ARBA00023137"/>
    </source>
</evidence>
<evidence type="ECO:0000256" key="4">
    <source>
        <dbReference type="ARBA" id="ARBA00022553"/>
    </source>
</evidence>
<dbReference type="InterPro" id="IPR000719">
    <property type="entry name" value="Prot_kinase_dom"/>
</dbReference>
<dbReference type="InterPro" id="IPR050122">
    <property type="entry name" value="RTK"/>
</dbReference>
<evidence type="ECO:0000256" key="18">
    <source>
        <dbReference type="ARBA" id="ARBA00023157"/>
    </source>
</evidence>
<evidence type="ECO:0000256" key="16">
    <source>
        <dbReference type="ARBA" id="ARBA00023136"/>
    </source>
</evidence>
<dbReference type="Pfam" id="PF13927">
    <property type="entry name" value="Ig_3"/>
    <property type="match status" value="1"/>
</dbReference>
<dbReference type="GO" id="GO:0038093">
    <property type="term" value="P:Fc receptor signaling pathway"/>
    <property type="evidence" value="ECO:0007669"/>
    <property type="project" value="InterPro"/>
</dbReference>
<evidence type="ECO:0000256" key="21">
    <source>
        <dbReference type="ARBA" id="ARBA00023319"/>
    </source>
</evidence>
<evidence type="ECO:0000259" key="31">
    <source>
        <dbReference type="PROSITE" id="PS50835"/>
    </source>
</evidence>
<evidence type="ECO:0000256" key="10">
    <source>
        <dbReference type="ARBA" id="ARBA00022741"/>
    </source>
</evidence>
<dbReference type="Gene3D" id="2.60.40.10">
    <property type="entry name" value="Immunoglobulins"/>
    <property type="match status" value="3"/>
</dbReference>
<dbReference type="GO" id="GO:0046427">
    <property type="term" value="P:positive regulation of receptor signaling pathway via JAK-STAT"/>
    <property type="evidence" value="ECO:0007669"/>
    <property type="project" value="TreeGrafter"/>
</dbReference>
<feature type="active site" description="Proton acceptor" evidence="24">
    <location>
        <position position="654"/>
    </location>
</feature>
<dbReference type="FunFam" id="3.30.200.20:FF:000025">
    <property type="entry name" value="Platelet-derived growth factor receptor alpha"/>
    <property type="match status" value="1"/>
</dbReference>
<dbReference type="EC" id="2.7.10.1" evidence="2"/>
<dbReference type="Gene3D" id="3.30.200.20">
    <property type="entry name" value="Phosphorylase Kinase, domain 1"/>
    <property type="match status" value="1"/>
</dbReference>
<dbReference type="FunFam" id="1.10.510.10:FF:000177">
    <property type="entry name" value="Mast/stem cell growth factor receptor"/>
    <property type="match status" value="1"/>
</dbReference>
<evidence type="ECO:0000256" key="11">
    <source>
        <dbReference type="ARBA" id="ARBA00022777"/>
    </source>
</evidence>
<reference evidence="32" key="2">
    <citation type="submission" date="2025-09" db="UniProtKB">
        <authorList>
            <consortium name="Ensembl"/>
        </authorList>
    </citation>
    <scope>IDENTIFICATION</scope>
</reference>
<feature type="binding site" evidence="25">
    <location>
        <begin position="467"/>
        <end position="474"/>
    </location>
    <ligand>
        <name>ATP</name>
        <dbReference type="ChEBI" id="CHEBI:30616"/>
    </ligand>
</feature>
<dbReference type="PIRSF" id="PIRSF500951">
    <property type="entry name" value="SCGF_recepter"/>
    <property type="match status" value="1"/>
</dbReference>
<evidence type="ECO:0000256" key="25">
    <source>
        <dbReference type="PIRSR" id="PIRSR000615-2"/>
    </source>
</evidence>
<dbReference type="GO" id="GO:0005886">
    <property type="term" value="C:plasma membrane"/>
    <property type="evidence" value="ECO:0007669"/>
    <property type="project" value="UniProtKB-SubCell"/>
</dbReference>
<feature type="binding site" evidence="26">
    <location>
        <position position="672"/>
    </location>
    <ligand>
        <name>Mg(2+)</name>
        <dbReference type="ChEBI" id="CHEBI:18420"/>
    </ligand>
</feature>
<dbReference type="GO" id="GO:0038109">
    <property type="term" value="P:Kit signaling pathway"/>
    <property type="evidence" value="ECO:0007669"/>
    <property type="project" value="InterPro"/>
</dbReference>
<keyword evidence="8" id="KW-0732">Signal</keyword>
<dbReference type="PROSITE" id="PS00109">
    <property type="entry name" value="PROTEIN_KINASE_TYR"/>
    <property type="match status" value="1"/>
</dbReference>
<dbReference type="InterPro" id="IPR013783">
    <property type="entry name" value="Ig-like_fold"/>
</dbReference>
<reference evidence="32" key="1">
    <citation type="submission" date="2025-08" db="UniProtKB">
        <authorList>
            <consortium name="Ensembl"/>
        </authorList>
    </citation>
    <scope>IDENTIFICATION</scope>
</reference>
<proteinExistence type="inferred from homology"/>
<evidence type="ECO:0000256" key="26">
    <source>
        <dbReference type="PIRSR" id="PIRSR000615-3"/>
    </source>
</evidence>
<evidence type="ECO:0000256" key="20">
    <source>
        <dbReference type="ARBA" id="ARBA00023180"/>
    </source>
</evidence>
<dbReference type="SMART" id="SM00219">
    <property type="entry name" value="TyrKc"/>
    <property type="match status" value="1"/>
</dbReference>
<keyword evidence="12 25" id="KW-0067">ATP-binding</keyword>
<dbReference type="GO" id="GO:0030183">
    <property type="term" value="P:B cell differentiation"/>
    <property type="evidence" value="ECO:0007669"/>
    <property type="project" value="TreeGrafter"/>
</dbReference>
<dbReference type="PROSITE" id="PS50011">
    <property type="entry name" value="PROTEIN_KINASE_DOM"/>
    <property type="match status" value="1"/>
</dbReference>
<evidence type="ECO:0000256" key="1">
    <source>
        <dbReference type="ARBA" id="ARBA00004251"/>
    </source>
</evidence>
<dbReference type="InterPro" id="IPR001824">
    <property type="entry name" value="Tyr_kinase_rcpt_3_CS"/>
</dbReference>
<keyword evidence="9" id="KW-0677">Repeat</keyword>
<feature type="binding site" evidence="25">
    <location>
        <position position="658"/>
    </location>
    <ligand>
        <name>ATP</name>
        <dbReference type="ChEBI" id="CHEBI:30616"/>
    </ligand>
</feature>
<dbReference type="SUPFAM" id="SSF48726">
    <property type="entry name" value="Immunoglobulin"/>
    <property type="match status" value="2"/>
</dbReference>
<keyword evidence="20" id="KW-0325">Glycoprotein</keyword>
<keyword evidence="33" id="KW-1185">Reference proteome</keyword>
<keyword evidence="19 28" id="KW-0675">Receptor</keyword>
<evidence type="ECO:0000256" key="19">
    <source>
        <dbReference type="ARBA" id="ARBA00023170"/>
    </source>
</evidence>
<dbReference type="GO" id="GO:0097324">
    <property type="term" value="P:melanocyte migration"/>
    <property type="evidence" value="ECO:0007669"/>
    <property type="project" value="UniProtKB-ARBA"/>
</dbReference>
<keyword evidence="16 29" id="KW-0472">Membrane</keyword>
<dbReference type="Proteomes" id="UP000694383">
    <property type="component" value="Unplaced"/>
</dbReference>
<keyword evidence="7 26" id="KW-0479">Metal-binding</keyword>
<comment type="catalytic activity">
    <reaction evidence="23">
        <text>L-tyrosyl-[protein] + ATP = O-phospho-L-tyrosyl-[protein] + ADP + H(+)</text>
        <dbReference type="Rhea" id="RHEA:10596"/>
        <dbReference type="Rhea" id="RHEA-COMP:10136"/>
        <dbReference type="Rhea" id="RHEA-COMP:20101"/>
        <dbReference type="ChEBI" id="CHEBI:15378"/>
        <dbReference type="ChEBI" id="CHEBI:30616"/>
        <dbReference type="ChEBI" id="CHEBI:46858"/>
        <dbReference type="ChEBI" id="CHEBI:61978"/>
        <dbReference type="ChEBI" id="CHEBI:456216"/>
        <dbReference type="EC" id="2.7.10.1"/>
    </reaction>
</comment>
<dbReference type="InterPro" id="IPR027263">
    <property type="entry name" value="SCGF_receptor"/>
</dbReference>
<organism evidence="32 33">
    <name type="scientific">Oryzias sinensis</name>
    <name type="common">Chinese medaka</name>
    <dbReference type="NCBI Taxonomy" id="183150"/>
    <lineage>
        <taxon>Eukaryota</taxon>
        <taxon>Metazoa</taxon>
        <taxon>Chordata</taxon>
        <taxon>Craniata</taxon>
        <taxon>Vertebrata</taxon>
        <taxon>Euteleostomi</taxon>
        <taxon>Actinopterygii</taxon>
        <taxon>Neopterygii</taxon>
        <taxon>Teleostei</taxon>
        <taxon>Neoteleostei</taxon>
        <taxon>Acanthomorphata</taxon>
        <taxon>Ovalentaria</taxon>
        <taxon>Atherinomorphae</taxon>
        <taxon>Beloniformes</taxon>
        <taxon>Adrianichthyidae</taxon>
        <taxon>Oryziinae</taxon>
        <taxon>Oryzias</taxon>
    </lineage>
</organism>
<dbReference type="Gene3D" id="1.10.510.10">
    <property type="entry name" value="Transferase(Phosphotransferase) domain 1"/>
    <property type="match status" value="1"/>
</dbReference>
<dbReference type="PANTHER" id="PTHR24416:SF46">
    <property type="entry name" value="MAST_STEM CELL GROWTH FACTOR RECEPTOR KIT"/>
    <property type="match status" value="1"/>
</dbReference>
<dbReference type="FunFam" id="2.60.40.10:FF:000422">
    <property type="entry name" value="Mast/stem cell growth factor receptor"/>
    <property type="match status" value="1"/>
</dbReference>
<evidence type="ECO:0000256" key="27">
    <source>
        <dbReference type="PROSITE-ProRule" id="PRU10141"/>
    </source>
</evidence>
<keyword evidence="17" id="KW-0829">Tyrosine-protein kinase</keyword>
<dbReference type="Pfam" id="PF25305">
    <property type="entry name" value="Ig_PDGFR_d4"/>
    <property type="match status" value="1"/>
</dbReference>
<evidence type="ECO:0000256" key="29">
    <source>
        <dbReference type="SAM" id="Phobius"/>
    </source>
</evidence>
<dbReference type="GO" id="GO:0030318">
    <property type="term" value="P:melanocyte differentiation"/>
    <property type="evidence" value="ECO:0007669"/>
    <property type="project" value="UniProtKB-ARBA"/>
</dbReference>
<dbReference type="GO" id="GO:0046872">
    <property type="term" value="F:metal ion binding"/>
    <property type="evidence" value="ECO:0007669"/>
    <property type="project" value="UniProtKB-KW"/>
</dbReference>
<feature type="domain" description="Ig-like" evidence="31">
    <location>
        <begin position="121"/>
        <end position="278"/>
    </location>
</feature>
<evidence type="ECO:0000256" key="22">
    <source>
        <dbReference type="ARBA" id="ARBA00032147"/>
    </source>
</evidence>
<evidence type="ECO:0000256" key="5">
    <source>
        <dbReference type="ARBA" id="ARBA00022679"/>
    </source>
</evidence>
<evidence type="ECO:0000259" key="30">
    <source>
        <dbReference type="PROSITE" id="PS50011"/>
    </source>
</evidence>
<dbReference type="InterPro" id="IPR020635">
    <property type="entry name" value="Tyr_kinase_cat_dom"/>
</dbReference>
<evidence type="ECO:0000256" key="15">
    <source>
        <dbReference type="ARBA" id="ARBA00022989"/>
    </source>
</evidence>
<evidence type="ECO:0000256" key="24">
    <source>
        <dbReference type="PIRSR" id="PIRSR000615-1"/>
    </source>
</evidence>
<keyword evidence="5" id="KW-0808">Transferase</keyword>
<evidence type="ECO:0000313" key="32">
    <source>
        <dbReference type="Ensembl" id="ENSOSIP00000012933.1"/>
    </source>
</evidence>
<feature type="binding site" evidence="26">
    <location>
        <position position="659"/>
    </location>
    <ligand>
        <name>Mg(2+)</name>
        <dbReference type="ChEBI" id="CHEBI:18420"/>
    </ligand>
</feature>
<dbReference type="SMART" id="SM00409">
    <property type="entry name" value="IG"/>
    <property type="match status" value="2"/>
</dbReference>
<evidence type="ECO:0000256" key="13">
    <source>
        <dbReference type="ARBA" id="ARBA00022842"/>
    </source>
</evidence>
<keyword evidence="21 28" id="KW-0393">Immunoglobulin domain</keyword>
<name>A0A8C7XFR0_9TELE</name>
<dbReference type="InterPro" id="IPR011009">
    <property type="entry name" value="Kinase-like_dom_sf"/>
</dbReference>
<evidence type="ECO:0000256" key="23">
    <source>
        <dbReference type="ARBA" id="ARBA00051243"/>
    </source>
</evidence>
<keyword evidence="11" id="KW-0418">Kinase</keyword>
<feature type="binding site" evidence="26">
    <location>
        <position position="439"/>
    </location>
    <ligand>
        <name>Mg(2+)</name>
        <dbReference type="ChEBI" id="CHEBI:18420"/>
    </ligand>
</feature>
<dbReference type="GO" id="GO:0019838">
    <property type="term" value="F:growth factor binding"/>
    <property type="evidence" value="ECO:0007669"/>
    <property type="project" value="TreeGrafter"/>
</dbReference>
<dbReference type="InterPro" id="IPR008266">
    <property type="entry name" value="Tyr_kinase_AS"/>
</dbReference>
<keyword evidence="13 26" id="KW-0460">Magnesium</keyword>
<dbReference type="InterPro" id="IPR001245">
    <property type="entry name" value="Ser-Thr/Tyr_kinase_cat_dom"/>
</dbReference>
<dbReference type="GeneTree" id="ENSGT00940000155626"/>
<dbReference type="Ensembl" id="ENSOSIT00000013700.1">
    <property type="protein sequence ID" value="ENSOSIP00000012933.1"/>
    <property type="gene ID" value="ENSOSIG00000007148.1"/>
</dbReference>
<evidence type="ECO:0000313" key="33">
    <source>
        <dbReference type="Proteomes" id="UP000694383"/>
    </source>
</evidence>
<dbReference type="GO" id="GO:0002244">
    <property type="term" value="P:hematopoietic progenitor cell differentiation"/>
    <property type="evidence" value="ECO:0007669"/>
    <property type="project" value="TreeGrafter"/>
</dbReference>
<keyword evidence="18" id="KW-1015">Disulfide bond</keyword>
<keyword evidence="10 25" id="KW-0547">Nucleotide-binding</keyword>
<dbReference type="PROSITE" id="PS50835">
    <property type="entry name" value="IG_LIKE"/>
    <property type="match status" value="1"/>
</dbReference>
<feature type="binding site" evidence="25 27">
    <location>
        <position position="494"/>
    </location>
    <ligand>
        <name>ATP</name>
        <dbReference type="ChEBI" id="CHEBI:30616"/>
    </ligand>
</feature>
<evidence type="ECO:0000256" key="8">
    <source>
        <dbReference type="ARBA" id="ARBA00022729"/>
    </source>
</evidence>
<dbReference type="GO" id="GO:0004714">
    <property type="term" value="F:transmembrane receptor protein tyrosine kinase activity"/>
    <property type="evidence" value="ECO:0007669"/>
    <property type="project" value="UniProtKB-EC"/>
</dbReference>
<evidence type="ECO:0000256" key="6">
    <source>
        <dbReference type="ARBA" id="ARBA00022692"/>
    </source>
</evidence>
<keyword evidence="4" id="KW-0597">Phosphoprotein</keyword>
<evidence type="ECO:0000256" key="9">
    <source>
        <dbReference type="ARBA" id="ARBA00022737"/>
    </source>
</evidence>
<keyword evidence="15 29" id="KW-1133">Transmembrane helix</keyword>
<dbReference type="PIRSF" id="PIRSF000615">
    <property type="entry name" value="TyrPK_CSF1-R"/>
    <property type="match status" value="1"/>
</dbReference>
<comment type="similarity">
    <text evidence="28">Belongs to the protein kinase superfamily. Tyr protein kinase family. CSF-1/PDGF receptor subfamily.</text>
</comment>
<dbReference type="AlphaFoldDB" id="A0A8C7XFR0"/>
<accession>A0A8C7XFR0</accession>
<dbReference type="GO" id="GO:0005524">
    <property type="term" value="F:ATP binding"/>
    <property type="evidence" value="ECO:0007669"/>
    <property type="project" value="UniProtKB-UniRule"/>
</dbReference>